<dbReference type="Pfam" id="PF07457">
    <property type="entry name" value="DUF1516"/>
    <property type="match status" value="1"/>
</dbReference>
<keyword evidence="3 5" id="KW-1133">Transmembrane helix</keyword>
<accession>A0A165H058</accession>
<dbReference type="GO" id="GO:0005886">
    <property type="term" value="C:plasma membrane"/>
    <property type="evidence" value="ECO:0007669"/>
    <property type="project" value="UniProtKB-SubCell"/>
</dbReference>
<dbReference type="RefSeq" id="WP_063179768.1">
    <property type="nucleotide sequence ID" value="NZ_LQNT01000009.1"/>
</dbReference>
<dbReference type="AlphaFoldDB" id="A0A165H058"/>
<proteinExistence type="inferred from homology"/>
<evidence type="ECO:0000256" key="4">
    <source>
        <dbReference type="ARBA" id="ARBA00023136"/>
    </source>
</evidence>
<feature type="transmembrane region" description="Helical" evidence="5">
    <location>
        <begin position="12"/>
        <end position="29"/>
    </location>
</feature>
<feature type="transmembrane region" description="Helical" evidence="5">
    <location>
        <begin position="98"/>
        <end position="120"/>
    </location>
</feature>
<reference evidence="6 7" key="1">
    <citation type="submission" date="2016-01" db="EMBL/GenBank/DDBJ databases">
        <title>Whole genome sequencing of Bhargavaea cecembensis T14.</title>
        <authorList>
            <person name="Hong K.W."/>
        </authorList>
    </citation>
    <scope>NUCLEOTIDE SEQUENCE [LARGE SCALE GENOMIC DNA]</scope>
    <source>
        <strain evidence="6 7">T14</strain>
    </source>
</reference>
<feature type="transmembrane region" description="Helical" evidence="5">
    <location>
        <begin position="66"/>
        <end position="86"/>
    </location>
</feature>
<keyword evidence="2 5" id="KW-0812">Transmembrane</keyword>
<comment type="similarity">
    <text evidence="5">Belongs to the UPF0344 family.</text>
</comment>
<keyword evidence="4 5" id="KW-0472">Membrane</keyword>
<dbReference type="OrthoDB" id="2365314at2"/>
<dbReference type="InterPro" id="IPR010899">
    <property type="entry name" value="UPF0344"/>
</dbReference>
<evidence type="ECO:0000313" key="6">
    <source>
        <dbReference type="EMBL" id="KZE38365.1"/>
    </source>
</evidence>
<dbReference type="Proteomes" id="UP000076490">
    <property type="component" value="Unassembled WGS sequence"/>
</dbReference>
<evidence type="ECO:0000256" key="1">
    <source>
        <dbReference type="ARBA" id="ARBA00022475"/>
    </source>
</evidence>
<evidence type="ECO:0000256" key="3">
    <source>
        <dbReference type="ARBA" id="ARBA00022989"/>
    </source>
</evidence>
<comment type="subcellular location">
    <subcellularLocation>
        <location evidence="5">Cell membrane</location>
        <topology evidence="5">Multi-pass membrane protein</topology>
    </subcellularLocation>
</comment>
<feature type="transmembrane region" description="Helical" evidence="5">
    <location>
        <begin position="41"/>
        <end position="60"/>
    </location>
</feature>
<evidence type="ECO:0000256" key="2">
    <source>
        <dbReference type="ARBA" id="ARBA00022692"/>
    </source>
</evidence>
<dbReference type="EMBL" id="LQNT01000009">
    <property type="protein sequence ID" value="KZE38365.1"/>
    <property type="molecule type" value="Genomic_DNA"/>
</dbReference>
<sequence>MGVFTDTTHLHIFTWVVAVILFLVAAVMAKGSKGRKIVHMILRLFYILVILSGAFLFFAWSSADAAMYGVKFLLGVVTIGFMEMVLVRQNKDKPTTVFWALFFISLLATMFIGFSLPVGMDFF</sequence>
<protein>
    <recommendedName>
        <fullName evidence="5">UPF0344 protein AV656_05470</fullName>
    </recommendedName>
</protein>
<dbReference type="HAMAP" id="MF_01536">
    <property type="entry name" value="UPF0344"/>
    <property type="match status" value="1"/>
</dbReference>
<organism evidence="6 7">
    <name type="scientific">Bhargavaea cecembensis</name>
    <dbReference type="NCBI Taxonomy" id="394098"/>
    <lineage>
        <taxon>Bacteria</taxon>
        <taxon>Bacillati</taxon>
        <taxon>Bacillota</taxon>
        <taxon>Bacilli</taxon>
        <taxon>Bacillales</taxon>
        <taxon>Caryophanaceae</taxon>
        <taxon>Bhargavaea</taxon>
    </lineage>
</organism>
<keyword evidence="1 5" id="KW-1003">Cell membrane</keyword>
<evidence type="ECO:0000313" key="7">
    <source>
        <dbReference type="Proteomes" id="UP000076490"/>
    </source>
</evidence>
<name>A0A165H058_9BACL</name>
<comment type="caution">
    <text evidence="6">The sequence shown here is derived from an EMBL/GenBank/DDBJ whole genome shotgun (WGS) entry which is preliminary data.</text>
</comment>
<gene>
    <name evidence="6" type="ORF">AV656_05470</name>
</gene>
<evidence type="ECO:0000256" key="5">
    <source>
        <dbReference type="HAMAP-Rule" id="MF_01536"/>
    </source>
</evidence>